<keyword evidence="2" id="KW-1185">Reference proteome</keyword>
<dbReference type="AlphaFoldDB" id="A0A9X2T3Y3"/>
<dbReference type="RefSeq" id="WP_258734996.1">
    <property type="nucleotide sequence ID" value="NZ_JANTHZ010000015.1"/>
</dbReference>
<evidence type="ECO:0000313" key="1">
    <source>
        <dbReference type="EMBL" id="MCS0497840.1"/>
    </source>
</evidence>
<comment type="caution">
    <text evidence="1">The sequence shown here is derived from an EMBL/GenBank/DDBJ whole genome shotgun (WGS) entry which is preliminary data.</text>
</comment>
<dbReference type="EMBL" id="JANTHZ010000015">
    <property type="protein sequence ID" value="MCS0497840.1"/>
    <property type="molecule type" value="Genomic_DNA"/>
</dbReference>
<protein>
    <submittedName>
        <fullName evidence="1">Uncharacterized protein</fullName>
    </submittedName>
</protein>
<name>A0A9X2T3Y3_9HYPH</name>
<evidence type="ECO:0000313" key="2">
    <source>
        <dbReference type="Proteomes" id="UP001151088"/>
    </source>
</evidence>
<organism evidence="1 2">
    <name type="scientific">Ancylobacter mangrovi</name>
    <dbReference type="NCBI Taxonomy" id="2972472"/>
    <lineage>
        <taxon>Bacteria</taxon>
        <taxon>Pseudomonadati</taxon>
        <taxon>Pseudomonadota</taxon>
        <taxon>Alphaproteobacteria</taxon>
        <taxon>Hyphomicrobiales</taxon>
        <taxon>Xanthobacteraceae</taxon>
        <taxon>Ancylobacter</taxon>
    </lineage>
</organism>
<proteinExistence type="predicted"/>
<gene>
    <name evidence="1" type="ORF">NVS89_22370</name>
</gene>
<sequence>MPEIDLTDLQIAILRAMATDYVRNGKLRIHTVASIRGPHVNGRHRDHARFNTGRAARFTLRKPKNTLPPLGALMGRRQGKR</sequence>
<reference evidence="1" key="1">
    <citation type="submission" date="2022-08" db="EMBL/GenBank/DDBJ databases">
        <authorList>
            <person name="Li F."/>
        </authorList>
    </citation>
    <scope>NUCLEOTIDE SEQUENCE</scope>
    <source>
        <strain evidence="1">MQZ15Z-1</strain>
    </source>
</reference>
<accession>A0A9X2T3Y3</accession>
<dbReference type="Proteomes" id="UP001151088">
    <property type="component" value="Unassembled WGS sequence"/>
</dbReference>